<protein>
    <submittedName>
        <fullName evidence="1">Uncharacterized protein</fullName>
    </submittedName>
</protein>
<sequence>MVRLCKLTILPLSLTANNFIILSLSLLPCTSVSSFNRKSRFTTEAGSVLHSYVLCGRRRRLAGIGPTIGDVHCVELVEYYKCTKNQPDKMILDTLVVLDELYAVDVSDHRADAGKTVPAAAQHAAQHVAVQHAPSFPLPHMFTPRMWGPFRILQK</sequence>
<evidence type="ECO:0000313" key="2">
    <source>
        <dbReference type="Proteomes" id="UP001062846"/>
    </source>
</evidence>
<evidence type="ECO:0000313" key="1">
    <source>
        <dbReference type="EMBL" id="KAI8548384.1"/>
    </source>
</evidence>
<organism evidence="1 2">
    <name type="scientific">Rhododendron molle</name>
    <name type="common">Chinese azalea</name>
    <name type="synonym">Azalea mollis</name>
    <dbReference type="NCBI Taxonomy" id="49168"/>
    <lineage>
        <taxon>Eukaryota</taxon>
        <taxon>Viridiplantae</taxon>
        <taxon>Streptophyta</taxon>
        <taxon>Embryophyta</taxon>
        <taxon>Tracheophyta</taxon>
        <taxon>Spermatophyta</taxon>
        <taxon>Magnoliopsida</taxon>
        <taxon>eudicotyledons</taxon>
        <taxon>Gunneridae</taxon>
        <taxon>Pentapetalae</taxon>
        <taxon>asterids</taxon>
        <taxon>Ericales</taxon>
        <taxon>Ericaceae</taxon>
        <taxon>Ericoideae</taxon>
        <taxon>Rhodoreae</taxon>
        <taxon>Rhododendron</taxon>
    </lineage>
</organism>
<dbReference type="EMBL" id="CM046394">
    <property type="protein sequence ID" value="KAI8548384.1"/>
    <property type="molecule type" value="Genomic_DNA"/>
</dbReference>
<proteinExistence type="predicted"/>
<keyword evidence="2" id="KW-1185">Reference proteome</keyword>
<gene>
    <name evidence="1" type="ORF">RHMOL_Rhmol07G0270000</name>
</gene>
<comment type="caution">
    <text evidence="1">The sequence shown here is derived from an EMBL/GenBank/DDBJ whole genome shotgun (WGS) entry which is preliminary data.</text>
</comment>
<accession>A0ACC0N5L3</accession>
<dbReference type="Proteomes" id="UP001062846">
    <property type="component" value="Chromosome 7"/>
</dbReference>
<reference evidence="1" key="1">
    <citation type="submission" date="2022-02" db="EMBL/GenBank/DDBJ databases">
        <title>Plant Genome Project.</title>
        <authorList>
            <person name="Zhang R.-G."/>
        </authorList>
    </citation>
    <scope>NUCLEOTIDE SEQUENCE</scope>
    <source>
        <strain evidence="1">AT1</strain>
    </source>
</reference>
<name>A0ACC0N5L3_RHOML</name>